<feature type="compositionally biased region" description="Low complexity" evidence="1">
    <location>
        <begin position="139"/>
        <end position="206"/>
    </location>
</feature>
<accession>A0ABY1I3A4</accession>
<evidence type="ECO:0008006" key="4">
    <source>
        <dbReference type="Google" id="ProtNLM"/>
    </source>
</evidence>
<organism evidence="2 3">
    <name type="scientific">Actinomyces denticolens</name>
    <dbReference type="NCBI Taxonomy" id="52767"/>
    <lineage>
        <taxon>Bacteria</taxon>
        <taxon>Bacillati</taxon>
        <taxon>Actinomycetota</taxon>
        <taxon>Actinomycetes</taxon>
        <taxon>Actinomycetales</taxon>
        <taxon>Actinomycetaceae</taxon>
        <taxon>Actinomyces</taxon>
    </lineage>
</organism>
<dbReference type="EMBL" id="FQYL01000002">
    <property type="protein sequence ID" value="SHI49079.1"/>
    <property type="molecule type" value="Genomic_DNA"/>
</dbReference>
<dbReference type="Proteomes" id="UP000184390">
    <property type="component" value="Unassembled WGS sequence"/>
</dbReference>
<comment type="caution">
    <text evidence="2">The sequence shown here is derived from an EMBL/GenBank/DDBJ whole genome shotgun (WGS) entry which is preliminary data.</text>
</comment>
<evidence type="ECO:0000256" key="1">
    <source>
        <dbReference type="SAM" id="MobiDB-lite"/>
    </source>
</evidence>
<protein>
    <recommendedName>
        <fullName evidence="4">DUF4232 domain-containing protein</fullName>
    </recommendedName>
</protein>
<reference evidence="2 3" key="1">
    <citation type="submission" date="2016-11" db="EMBL/GenBank/DDBJ databases">
        <authorList>
            <person name="Varghese N."/>
            <person name="Submissions S."/>
        </authorList>
    </citation>
    <scope>NUCLEOTIDE SEQUENCE [LARGE SCALE GENOMIC DNA]</scope>
    <source>
        <strain evidence="2 3">PA</strain>
    </source>
</reference>
<gene>
    <name evidence="2" type="ORF">SAMN05216246_102263</name>
</gene>
<proteinExistence type="predicted"/>
<dbReference type="RefSeq" id="WP_073451492.1">
    <property type="nucleotide sequence ID" value="NZ_BDIO01000006.1"/>
</dbReference>
<evidence type="ECO:0000313" key="2">
    <source>
        <dbReference type="EMBL" id="SHI49079.1"/>
    </source>
</evidence>
<keyword evidence="3" id="KW-1185">Reference proteome</keyword>
<feature type="region of interest" description="Disordered" evidence="1">
    <location>
        <begin position="103"/>
        <end position="122"/>
    </location>
</feature>
<feature type="region of interest" description="Disordered" evidence="1">
    <location>
        <begin position="128"/>
        <end position="209"/>
    </location>
</feature>
<evidence type="ECO:0000313" key="3">
    <source>
        <dbReference type="Proteomes" id="UP000184390"/>
    </source>
</evidence>
<sequence>MLLGAVVLLLLALVFGIVKGAYAIRDRIREQDRRQAAEQTVTPYPAPQACAADGLGVSVSAPEEVAPGEGMSIEVTATNNGADACLLDLGGQSLGASITSGGNPVWASDTCSPSADSRRLLIKPGGSASATITWDGRRSGTACAPATPTATATAAASESAGATPAQTPSGDPSASPSADPSADSSAGTDPAATPTASPSPLAPAQSNGDVATTGVYKFQLRLGDAAIGDERVFVVK</sequence>
<name>A0ABY1I3A4_9ACTO</name>